<dbReference type="SUPFAM" id="SSF53474">
    <property type="entry name" value="alpha/beta-Hydrolases"/>
    <property type="match status" value="1"/>
</dbReference>
<dbReference type="Pfam" id="PF00756">
    <property type="entry name" value="Esterase"/>
    <property type="match status" value="1"/>
</dbReference>
<dbReference type="PANTHER" id="PTHR40841:SF2">
    <property type="entry name" value="SIDEROPHORE-DEGRADING ESTERASE (EUROFUNG)"/>
    <property type="match status" value="1"/>
</dbReference>
<name>A0A9P8VBN0_9PEZI</name>
<dbReference type="AlphaFoldDB" id="A0A9P8VBN0"/>
<dbReference type="EMBL" id="JAGSXJ010000013">
    <property type="protein sequence ID" value="KAH6686455.1"/>
    <property type="molecule type" value="Genomic_DNA"/>
</dbReference>
<comment type="caution">
    <text evidence="3">The sequence shown here is derived from an EMBL/GenBank/DDBJ whole genome shotgun (WGS) entry which is preliminary data.</text>
</comment>
<dbReference type="GO" id="GO:0016788">
    <property type="term" value="F:hydrolase activity, acting on ester bonds"/>
    <property type="evidence" value="ECO:0007669"/>
    <property type="project" value="TreeGrafter"/>
</dbReference>
<evidence type="ECO:0000256" key="2">
    <source>
        <dbReference type="ARBA" id="ARBA00022801"/>
    </source>
</evidence>
<keyword evidence="4" id="KW-1185">Reference proteome</keyword>
<gene>
    <name evidence="3" type="ORF">F5X68DRAFT_16046</name>
</gene>
<organism evidence="3 4">
    <name type="scientific">Plectosphaerella plurivora</name>
    <dbReference type="NCBI Taxonomy" id="936078"/>
    <lineage>
        <taxon>Eukaryota</taxon>
        <taxon>Fungi</taxon>
        <taxon>Dikarya</taxon>
        <taxon>Ascomycota</taxon>
        <taxon>Pezizomycotina</taxon>
        <taxon>Sordariomycetes</taxon>
        <taxon>Hypocreomycetidae</taxon>
        <taxon>Glomerellales</taxon>
        <taxon>Plectosphaerellaceae</taxon>
        <taxon>Plectosphaerella</taxon>
    </lineage>
</organism>
<keyword evidence="2" id="KW-0378">Hydrolase</keyword>
<reference evidence="3" key="1">
    <citation type="journal article" date="2021" name="Nat. Commun.">
        <title>Genetic determinants of endophytism in the Arabidopsis root mycobiome.</title>
        <authorList>
            <person name="Mesny F."/>
            <person name="Miyauchi S."/>
            <person name="Thiergart T."/>
            <person name="Pickel B."/>
            <person name="Atanasova L."/>
            <person name="Karlsson M."/>
            <person name="Huettel B."/>
            <person name="Barry K.W."/>
            <person name="Haridas S."/>
            <person name="Chen C."/>
            <person name="Bauer D."/>
            <person name="Andreopoulos W."/>
            <person name="Pangilinan J."/>
            <person name="LaButti K."/>
            <person name="Riley R."/>
            <person name="Lipzen A."/>
            <person name="Clum A."/>
            <person name="Drula E."/>
            <person name="Henrissat B."/>
            <person name="Kohler A."/>
            <person name="Grigoriev I.V."/>
            <person name="Martin F.M."/>
            <person name="Hacquard S."/>
        </authorList>
    </citation>
    <scope>NUCLEOTIDE SEQUENCE</scope>
    <source>
        <strain evidence="3">MPI-SDFR-AT-0117</strain>
    </source>
</reference>
<evidence type="ECO:0000313" key="4">
    <source>
        <dbReference type="Proteomes" id="UP000770015"/>
    </source>
</evidence>
<sequence>MSQPSDAEMLAQRSDLTMECVEEWTLKSATGKEYLVQIGFPRDWRQPDPDKPTIEKPVPIVYLSDGNSVFLSALEVLHRRLAIRELFMTSGVVVGIGYPVAPGSPSLWSGRRGYDLTPATPGCADTEGGADEFLDFIINRVRPHVHQRLKDTRNATPGREALYGHSFGGLHTLHTLFTRPEAFDCYIASSPSIWYQDKCILREEEAFRARELEKKPSLMLFMGGQEERPPRRRGETEEKYAERLERYLKLAMITNYRAMHGRLSESGQFEHLSAKLYEEEDHGTVIACTVSRGLATFFEDWPYES</sequence>
<dbReference type="InterPro" id="IPR029058">
    <property type="entry name" value="AB_hydrolase_fold"/>
</dbReference>
<dbReference type="InterPro" id="IPR052558">
    <property type="entry name" value="Siderophore_Hydrolase_D"/>
</dbReference>
<dbReference type="InterPro" id="IPR000801">
    <property type="entry name" value="Esterase-like"/>
</dbReference>
<evidence type="ECO:0000256" key="1">
    <source>
        <dbReference type="ARBA" id="ARBA00005622"/>
    </source>
</evidence>
<dbReference type="Proteomes" id="UP000770015">
    <property type="component" value="Unassembled WGS sequence"/>
</dbReference>
<protein>
    <submittedName>
        <fullName evidence="3">Siderophore esterase</fullName>
    </submittedName>
</protein>
<dbReference type="OrthoDB" id="446683at2759"/>
<evidence type="ECO:0000313" key="3">
    <source>
        <dbReference type="EMBL" id="KAH6686455.1"/>
    </source>
</evidence>
<accession>A0A9P8VBN0</accession>
<dbReference type="PANTHER" id="PTHR40841">
    <property type="entry name" value="SIDEROPHORE TRIACETYLFUSARININE C ESTERASE"/>
    <property type="match status" value="1"/>
</dbReference>
<comment type="similarity">
    <text evidence="1">Belongs to the esterase D family.</text>
</comment>
<proteinExistence type="inferred from homology"/>
<dbReference type="Gene3D" id="3.40.50.1820">
    <property type="entry name" value="alpha/beta hydrolase"/>
    <property type="match status" value="1"/>
</dbReference>